<gene>
    <name evidence="5" type="ORF">EXE58_17345</name>
</gene>
<feature type="region of interest" description="Disordered" evidence="3">
    <location>
        <begin position="225"/>
        <end position="249"/>
    </location>
</feature>
<evidence type="ECO:0000256" key="3">
    <source>
        <dbReference type="SAM" id="MobiDB-lite"/>
    </source>
</evidence>
<keyword evidence="2 5" id="KW-0012">Acyltransferase</keyword>
<dbReference type="Proteomes" id="UP000294853">
    <property type="component" value="Chromosome"/>
</dbReference>
<dbReference type="GO" id="GO:0006654">
    <property type="term" value="P:phosphatidic acid biosynthetic process"/>
    <property type="evidence" value="ECO:0007669"/>
    <property type="project" value="TreeGrafter"/>
</dbReference>
<sequence length="249" mass="26764">MTLADLPASSPQHPPRAALRGIRPVARALVRLRWRVEVDGAHHVPAQGPAILASNHVGLIDGPLLTVFTPRPVHALTKQEMFSGRLGPVLRATGQISLDRFHADPGAIKACLRVLRDGGVAGVFPEGTRGDGELHRFHHGAAYLALVTGAPVVPVTMLGTRPPGGGTNAMPDRREGIHIVFGRPWTCAAQPWPRTREHVLATSALLWDHLRAELELALARTRRSLPGPLPAGQSGDDPDTGFLDQTREQ</sequence>
<evidence type="ECO:0000313" key="6">
    <source>
        <dbReference type="Proteomes" id="UP000294853"/>
    </source>
</evidence>
<protein>
    <submittedName>
        <fullName evidence="5">1-acyl-sn-glycerol-3-phosphate acyltransferase</fullName>
    </submittedName>
</protein>
<evidence type="ECO:0000259" key="4">
    <source>
        <dbReference type="SMART" id="SM00563"/>
    </source>
</evidence>
<name>A0A4P7II70_9ACTN</name>
<evidence type="ECO:0000256" key="1">
    <source>
        <dbReference type="ARBA" id="ARBA00022679"/>
    </source>
</evidence>
<dbReference type="PANTHER" id="PTHR10434">
    <property type="entry name" value="1-ACYL-SN-GLYCEROL-3-PHOSPHATE ACYLTRANSFERASE"/>
    <property type="match status" value="1"/>
</dbReference>
<dbReference type="GO" id="GO:0003841">
    <property type="term" value="F:1-acylglycerol-3-phosphate O-acyltransferase activity"/>
    <property type="evidence" value="ECO:0007669"/>
    <property type="project" value="TreeGrafter"/>
</dbReference>
<proteinExistence type="predicted"/>
<dbReference type="PANTHER" id="PTHR10434:SF11">
    <property type="entry name" value="1-ACYL-SN-GLYCEROL-3-PHOSPHATE ACYLTRANSFERASE"/>
    <property type="match status" value="1"/>
</dbReference>
<keyword evidence="6" id="KW-1185">Reference proteome</keyword>
<dbReference type="OrthoDB" id="9808424at2"/>
<dbReference type="AlphaFoldDB" id="A0A4P7II70"/>
<dbReference type="SMART" id="SM00563">
    <property type="entry name" value="PlsC"/>
    <property type="match status" value="1"/>
</dbReference>
<dbReference type="CDD" id="cd07989">
    <property type="entry name" value="LPLAT_AGPAT-like"/>
    <property type="match status" value="1"/>
</dbReference>
<dbReference type="RefSeq" id="WP_135269010.1">
    <property type="nucleotide sequence ID" value="NZ_CP038436.1"/>
</dbReference>
<reference evidence="5 6" key="1">
    <citation type="submission" date="2019-03" db="EMBL/GenBank/DDBJ databases">
        <title>Three New Species of Nocardioides, Nocardioides euryhalodurans sp. nov., Nocardioides seonyuensis sp. nov. and Nocardioides eburneoflavus sp. nov. Iolated from Soil.</title>
        <authorList>
            <person name="Roh S.G."/>
            <person name="Lee C."/>
            <person name="Kim M.-K."/>
            <person name="Kim S.B."/>
        </authorList>
    </citation>
    <scope>NUCLEOTIDE SEQUENCE [LARGE SCALE GENOMIC DNA]</scope>
    <source>
        <strain evidence="5 6">MMS17-SY207-3</strain>
    </source>
</reference>
<keyword evidence="1 5" id="KW-0808">Transferase</keyword>
<dbReference type="InterPro" id="IPR002123">
    <property type="entry name" value="Plipid/glycerol_acylTrfase"/>
</dbReference>
<dbReference type="Pfam" id="PF01553">
    <property type="entry name" value="Acyltransferase"/>
    <property type="match status" value="1"/>
</dbReference>
<dbReference type="SUPFAM" id="SSF69593">
    <property type="entry name" value="Glycerol-3-phosphate (1)-acyltransferase"/>
    <property type="match status" value="1"/>
</dbReference>
<feature type="domain" description="Phospholipid/glycerol acyltransferase" evidence="4">
    <location>
        <begin position="50"/>
        <end position="160"/>
    </location>
</feature>
<dbReference type="KEGG" id="nsn:EXE58_17345"/>
<dbReference type="GO" id="GO:0005886">
    <property type="term" value="C:plasma membrane"/>
    <property type="evidence" value="ECO:0007669"/>
    <property type="project" value="TreeGrafter"/>
</dbReference>
<accession>A0A4P7II70</accession>
<organism evidence="5 6">
    <name type="scientific">Nocardioides seonyuensis</name>
    <dbReference type="NCBI Taxonomy" id="2518371"/>
    <lineage>
        <taxon>Bacteria</taxon>
        <taxon>Bacillati</taxon>
        <taxon>Actinomycetota</taxon>
        <taxon>Actinomycetes</taxon>
        <taxon>Propionibacteriales</taxon>
        <taxon>Nocardioidaceae</taxon>
        <taxon>Nocardioides</taxon>
    </lineage>
</organism>
<evidence type="ECO:0000256" key="2">
    <source>
        <dbReference type="ARBA" id="ARBA00023315"/>
    </source>
</evidence>
<dbReference type="EMBL" id="CP038436">
    <property type="protein sequence ID" value="QBX57025.1"/>
    <property type="molecule type" value="Genomic_DNA"/>
</dbReference>
<evidence type="ECO:0000313" key="5">
    <source>
        <dbReference type="EMBL" id="QBX57025.1"/>
    </source>
</evidence>